<feature type="domain" description="Phosphatidic acid phosphatase type 2/haloperoxidase" evidence="2">
    <location>
        <begin position="50"/>
        <end position="167"/>
    </location>
</feature>
<evidence type="ECO:0000256" key="1">
    <source>
        <dbReference type="SAM" id="Phobius"/>
    </source>
</evidence>
<gene>
    <name evidence="3" type="ORF">FA14DRAFT_159458</name>
</gene>
<dbReference type="InterPro" id="IPR000326">
    <property type="entry name" value="PAP2/HPO"/>
</dbReference>
<dbReference type="Proteomes" id="UP000245771">
    <property type="component" value="Unassembled WGS sequence"/>
</dbReference>
<keyword evidence="1" id="KW-0812">Transmembrane</keyword>
<organism evidence="3 4">
    <name type="scientific">Meira miltonrushii</name>
    <dbReference type="NCBI Taxonomy" id="1280837"/>
    <lineage>
        <taxon>Eukaryota</taxon>
        <taxon>Fungi</taxon>
        <taxon>Dikarya</taxon>
        <taxon>Basidiomycota</taxon>
        <taxon>Ustilaginomycotina</taxon>
        <taxon>Exobasidiomycetes</taxon>
        <taxon>Exobasidiales</taxon>
        <taxon>Brachybasidiaceae</taxon>
        <taxon>Meira</taxon>
    </lineage>
</organism>
<dbReference type="Gene3D" id="1.20.144.10">
    <property type="entry name" value="Phosphatidic acid phosphatase type 2/haloperoxidase"/>
    <property type="match status" value="1"/>
</dbReference>
<feature type="transmembrane region" description="Helical" evidence="1">
    <location>
        <begin position="51"/>
        <end position="68"/>
    </location>
</feature>
<dbReference type="SUPFAM" id="SSF48317">
    <property type="entry name" value="Acid phosphatase/Vanadium-dependent haloperoxidase"/>
    <property type="match status" value="1"/>
</dbReference>
<dbReference type="GO" id="GO:0042392">
    <property type="term" value="F:sphingosine-1-phosphate phosphatase activity"/>
    <property type="evidence" value="ECO:0007669"/>
    <property type="project" value="TreeGrafter"/>
</dbReference>
<keyword evidence="1" id="KW-1133">Transmembrane helix</keyword>
<keyword evidence="4" id="KW-1185">Reference proteome</keyword>
<proteinExistence type="predicted"/>
<reference evidence="3 4" key="1">
    <citation type="journal article" date="2018" name="Mol. Biol. Evol.">
        <title>Broad Genomic Sampling Reveals a Smut Pathogenic Ancestry of the Fungal Clade Ustilaginomycotina.</title>
        <authorList>
            <person name="Kijpornyongpan T."/>
            <person name="Mondo S.J."/>
            <person name="Barry K."/>
            <person name="Sandor L."/>
            <person name="Lee J."/>
            <person name="Lipzen A."/>
            <person name="Pangilinan J."/>
            <person name="LaButti K."/>
            <person name="Hainaut M."/>
            <person name="Henrissat B."/>
            <person name="Grigoriev I.V."/>
            <person name="Spatafora J.W."/>
            <person name="Aime M.C."/>
        </authorList>
    </citation>
    <scope>NUCLEOTIDE SEQUENCE [LARGE SCALE GENOMIC DNA]</scope>
    <source>
        <strain evidence="3 4">MCA 3882</strain>
    </source>
</reference>
<dbReference type="PANTHER" id="PTHR14969:SF13">
    <property type="entry name" value="AT30094P"/>
    <property type="match status" value="1"/>
</dbReference>
<feature type="transmembrane region" description="Helical" evidence="1">
    <location>
        <begin position="89"/>
        <end position="107"/>
    </location>
</feature>
<dbReference type="CDD" id="cd01610">
    <property type="entry name" value="PAP2_like"/>
    <property type="match status" value="1"/>
</dbReference>
<evidence type="ECO:0000259" key="2">
    <source>
        <dbReference type="SMART" id="SM00014"/>
    </source>
</evidence>
<dbReference type="RefSeq" id="XP_025357686.1">
    <property type="nucleotide sequence ID" value="XM_025498221.1"/>
</dbReference>
<protein>
    <submittedName>
        <fullName evidence="3">PAP2-domain-containing protein</fullName>
    </submittedName>
</protein>
<keyword evidence="1" id="KW-0472">Membrane</keyword>
<accession>A0A316VJI2</accession>
<dbReference type="GeneID" id="37020002"/>
<dbReference type="Pfam" id="PF01569">
    <property type="entry name" value="PAP2"/>
    <property type="match status" value="1"/>
</dbReference>
<evidence type="ECO:0000313" key="3">
    <source>
        <dbReference type="EMBL" id="PWN37384.1"/>
    </source>
</evidence>
<sequence length="217" mass="23648">MSKVEKDDGVTAKKRINAQGLPWWLWILKHSQAIVTAGMTVGVIYYHNTQGIYLTITALATSFMAKGMKKIINQPRPDGSIVKTPGMPSTHSATGTFIALYLAILLARTQPSSVDPTWLVPLKPVLVPSLITFPALMIYSRVRLGVHTLEQCVAGAALGISTTILFYTVWAGYPNAQSQGFGHSVVKGLAGTQSVRELDVWLHETVVKVIRIIIPNL</sequence>
<feature type="transmembrane region" description="Helical" evidence="1">
    <location>
        <begin position="119"/>
        <end position="140"/>
    </location>
</feature>
<dbReference type="AlphaFoldDB" id="A0A316VJI2"/>
<dbReference type="PANTHER" id="PTHR14969">
    <property type="entry name" value="SPHINGOSINE-1-PHOSPHATE PHOSPHOHYDROLASE"/>
    <property type="match status" value="1"/>
</dbReference>
<feature type="transmembrane region" description="Helical" evidence="1">
    <location>
        <begin position="152"/>
        <end position="173"/>
    </location>
</feature>
<dbReference type="InParanoid" id="A0A316VJI2"/>
<dbReference type="EMBL" id="KZ819602">
    <property type="protein sequence ID" value="PWN37384.1"/>
    <property type="molecule type" value="Genomic_DNA"/>
</dbReference>
<evidence type="ECO:0000313" key="4">
    <source>
        <dbReference type="Proteomes" id="UP000245771"/>
    </source>
</evidence>
<name>A0A316VJI2_9BASI</name>
<dbReference type="STRING" id="1280837.A0A316VJI2"/>
<dbReference type="SMART" id="SM00014">
    <property type="entry name" value="acidPPc"/>
    <property type="match status" value="1"/>
</dbReference>
<dbReference type="OrthoDB" id="302705at2759"/>
<dbReference type="InterPro" id="IPR036938">
    <property type="entry name" value="PAP2/HPO_sf"/>
</dbReference>